<dbReference type="EMBL" id="VSRR010107738">
    <property type="protein sequence ID" value="MPC96882.1"/>
    <property type="molecule type" value="Genomic_DNA"/>
</dbReference>
<dbReference type="AlphaFoldDB" id="A0A5B7JKW0"/>
<keyword evidence="2" id="KW-1185">Reference proteome</keyword>
<reference evidence="1 2" key="1">
    <citation type="submission" date="2019-05" db="EMBL/GenBank/DDBJ databases">
        <title>Another draft genome of Portunus trituberculatus and its Hox gene families provides insights of decapod evolution.</title>
        <authorList>
            <person name="Jeong J.-H."/>
            <person name="Song I."/>
            <person name="Kim S."/>
            <person name="Choi T."/>
            <person name="Kim D."/>
            <person name="Ryu S."/>
            <person name="Kim W."/>
        </authorList>
    </citation>
    <scope>NUCLEOTIDE SEQUENCE [LARGE SCALE GENOMIC DNA]</scope>
    <source>
        <tissue evidence="1">Muscle</tissue>
    </source>
</reference>
<evidence type="ECO:0000313" key="1">
    <source>
        <dbReference type="EMBL" id="MPC96882.1"/>
    </source>
</evidence>
<accession>A0A5B7JKW0</accession>
<proteinExistence type="predicted"/>
<gene>
    <name evidence="1" type="ORF">E2C01_092162</name>
</gene>
<dbReference type="Proteomes" id="UP000324222">
    <property type="component" value="Unassembled WGS sequence"/>
</dbReference>
<evidence type="ECO:0000313" key="2">
    <source>
        <dbReference type="Proteomes" id="UP000324222"/>
    </source>
</evidence>
<comment type="caution">
    <text evidence="1">The sequence shown here is derived from an EMBL/GenBank/DDBJ whole genome shotgun (WGS) entry which is preliminary data.</text>
</comment>
<sequence>MTTTCKGGLARQDKIRQDNTATCKLSYSDDASASRLKDTKGGKIEVIAARRDKLYESIVR</sequence>
<protein>
    <submittedName>
        <fullName evidence="1">Uncharacterized protein</fullName>
    </submittedName>
</protein>
<name>A0A5B7JKW0_PORTR</name>
<organism evidence="1 2">
    <name type="scientific">Portunus trituberculatus</name>
    <name type="common">Swimming crab</name>
    <name type="synonym">Neptunus trituberculatus</name>
    <dbReference type="NCBI Taxonomy" id="210409"/>
    <lineage>
        <taxon>Eukaryota</taxon>
        <taxon>Metazoa</taxon>
        <taxon>Ecdysozoa</taxon>
        <taxon>Arthropoda</taxon>
        <taxon>Crustacea</taxon>
        <taxon>Multicrustacea</taxon>
        <taxon>Malacostraca</taxon>
        <taxon>Eumalacostraca</taxon>
        <taxon>Eucarida</taxon>
        <taxon>Decapoda</taxon>
        <taxon>Pleocyemata</taxon>
        <taxon>Brachyura</taxon>
        <taxon>Eubrachyura</taxon>
        <taxon>Portunoidea</taxon>
        <taxon>Portunidae</taxon>
        <taxon>Portuninae</taxon>
        <taxon>Portunus</taxon>
    </lineage>
</organism>